<feature type="chain" id="PRO_5047509620" evidence="1">
    <location>
        <begin position="20"/>
        <end position="168"/>
    </location>
</feature>
<evidence type="ECO:0000313" key="2">
    <source>
        <dbReference type="EMBL" id="WCT12888.1"/>
    </source>
</evidence>
<keyword evidence="1" id="KW-0732">Signal</keyword>
<dbReference type="Proteomes" id="UP001216139">
    <property type="component" value="Chromosome"/>
</dbReference>
<dbReference type="EMBL" id="CP117167">
    <property type="protein sequence ID" value="WCT12888.1"/>
    <property type="molecule type" value="Genomic_DNA"/>
</dbReference>
<evidence type="ECO:0000313" key="3">
    <source>
        <dbReference type="Proteomes" id="UP001216139"/>
    </source>
</evidence>
<dbReference type="Pfam" id="PF19765">
    <property type="entry name" value="DUF6252"/>
    <property type="match status" value="1"/>
</dbReference>
<dbReference type="RefSeq" id="WP_273631159.1">
    <property type="nucleotide sequence ID" value="NZ_CP117167.1"/>
</dbReference>
<protein>
    <submittedName>
        <fullName evidence="2">DUF6252 family protein</fullName>
    </submittedName>
</protein>
<reference evidence="2 3" key="1">
    <citation type="submission" date="2023-02" db="EMBL/GenBank/DDBJ databases">
        <title>Genome sequence of Mucilaginibacter jinjuensis strain KACC 16571.</title>
        <authorList>
            <person name="Kim S."/>
            <person name="Heo J."/>
            <person name="Kwon S.-W."/>
        </authorList>
    </citation>
    <scope>NUCLEOTIDE SEQUENCE [LARGE SCALE GENOMIC DNA]</scope>
    <source>
        <strain evidence="2 3">KACC 16571</strain>
    </source>
</reference>
<proteinExistence type="predicted"/>
<evidence type="ECO:0000256" key="1">
    <source>
        <dbReference type="SAM" id="SignalP"/>
    </source>
</evidence>
<dbReference type="InterPro" id="IPR046219">
    <property type="entry name" value="DUF6252"/>
</dbReference>
<sequence length="168" mass="18459">MKKLILLPLVLIYVLGACKKDDSPAEAAYTVSAKKNGVMWIGTNPLPLSTDNNPNDAILINAQNGGETLNFIFKSKGVGKYKQSDLTTYYGNSGTTLNKPFSSYRLSNDATNQLTITRYDEGKNIMTGNFDLTFEKYPADNNSTPNKIVFTYGAFKAPINHVGVYIVN</sequence>
<organism evidence="2 3">
    <name type="scientific">Mucilaginibacter jinjuensis</name>
    <dbReference type="NCBI Taxonomy" id="1176721"/>
    <lineage>
        <taxon>Bacteria</taxon>
        <taxon>Pseudomonadati</taxon>
        <taxon>Bacteroidota</taxon>
        <taxon>Sphingobacteriia</taxon>
        <taxon>Sphingobacteriales</taxon>
        <taxon>Sphingobacteriaceae</taxon>
        <taxon>Mucilaginibacter</taxon>
    </lineage>
</organism>
<name>A0ABY7T9B2_9SPHI</name>
<gene>
    <name evidence="2" type="ORF">PQO05_02935</name>
</gene>
<feature type="signal peptide" evidence="1">
    <location>
        <begin position="1"/>
        <end position="19"/>
    </location>
</feature>
<dbReference type="PROSITE" id="PS51257">
    <property type="entry name" value="PROKAR_LIPOPROTEIN"/>
    <property type="match status" value="1"/>
</dbReference>
<keyword evidence="3" id="KW-1185">Reference proteome</keyword>
<accession>A0ABY7T9B2</accession>